<sequence length="230" mass="24306">MSLMHSVAPSPASKLPFASMLSRLLHAAPGLTPTTGGLRGDTPPPPPSRGEASLASVLAPPVHATSTLELEAAESAFPHALQPLEEPAGEARPAEWGIGAGSPGHWVVPRAMTTGVTALAGSSEVNYRDCRVLRAEVVASSEQMLPRQRRPRFDASSGKQRICVGCIILLRKAGGASTRGGFPSTLGHARGKRTHVPRCRTAAKSLEIRDGECRRGMGDTEEVQRRRSAE</sequence>
<proteinExistence type="predicted"/>
<dbReference type="AlphaFoldDB" id="A0AAD7A8B7"/>
<comment type="caution">
    <text evidence="2">The sequence shown here is derived from an EMBL/GenBank/DDBJ whole genome shotgun (WGS) entry which is preliminary data.</text>
</comment>
<gene>
    <name evidence="2" type="ORF">DFH08DRAFT_956800</name>
</gene>
<name>A0AAD7A8B7_9AGAR</name>
<evidence type="ECO:0000313" key="2">
    <source>
        <dbReference type="EMBL" id="KAJ7351983.1"/>
    </source>
</evidence>
<dbReference type="EMBL" id="JARIHO010000012">
    <property type="protein sequence ID" value="KAJ7351983.1"/>
    <property type="molecule type" value="Genomic_DNA"/>
</dbReference>
<accession>A0AAD7A8B7</accession>
<evidence type="ECO:0000313" key="3">
    <source>
        <dbReference type="Proteomes" id="UP001218218"/>
    </source>
</evidence>
<protein>
    <submittedName>
        <fullName evidence="2">Uncharacterized protein</fullName>
    </submittedName>
</protein>
<dbReference type="Proteomes" id="UP001218218">
    <property type="component" value="Unassembled WGS sequence"/>
</dbReference>
<evidence type="ECO:0000256" key="1">
    <source>
        <dbReference type="SAM" id="MobiDB-lite"/>
    </source>
</evidence>
<reference evidence="2" key="1">
    <citation type="submission" date="2023-03" db="EMBL/GenBank/DDBJ databases">
        <title>Massive genome expansion in bonnet fungi (Mycena s.s.) driven by repeated elements and novel gene families across ecological guilds.</title>
        <authorList>
            <consortium name="Lawrence Berkeley National Laboratory"/>
            <person name="Harder C.B."/>
            <person name="Miyauchi S."/>
            <person name="Viragh M."/>
            <person name="Kuo A."/>
            <person name="Thoen E."/>
            <person name="Andreopoulos B."/>
            <person name="Lu D."/>
            <person name="Skrede I."/>
            <person name="Drula E."/>
            <person name="Henrissat B."/>
            <person name="Morin E."/>
            <person name="Kohler A."/>
            <person name="Barry K."/>
            <person name="LaButti K."/>
            <person name="Morin E."/>
            <person name="Salamov A."/>
            <person name="Lipzen A."/>
            <person name="Mereny Z."/>
            <person name="Hegedus B."/>
            <person name="Baldrian P."/>
            <person name="Stursova M."/>
            <person name="Weitz H."/>
            <person name="Taylor A."/>
            <person name="Grigoriev I.V."/>
            <person name="Nagy L.G."/>
            <person name="Martin F."/>
            <person name="Kauserud H."/>
        </authorList>
    </citation>
    <scope>NUCLEOTIDE SEQUENCE</scope>
    <source>
        <strain evidence="2">CBHHK002</strain>
    </source>
</reference>
<keyword evidence="3" id="KW-1185">Reference proteome</keyword>
<organism evidence="2 3">
    <name type="scientific">Mycena albidolilacea</name>
    <dbReference type="NCBI Taxonomy" id="1033008"/>
    <lineage>
        <taxon>Eukaryota</taxon>
        <taxon>Fungi</taxon>
        <taxon>Dikarya</taxon>
        <taxon>Basidiomycota</taxon>
        <taxon>Agaricomycotina</taxon>
        <taxon>Agaricomycetes</taxon>
        <taxon>Agaricomycetidae</taxon>
        <taxon>Agaricales</taxon>
        <taxon>Marasmiineae</taxon>
        <taxon>Mycenaceae</taxon>
        <taxon>Mycena</taxon>
    </lineage>
</organism>
<feature type="region of interest" description="Disordered" evidence="1">
    <location>
        <begin position="28"/>
        <end position="55"/>
    </location>
</feature>